<protein>
    <submittedName>
        <fullName evidence="1">Uncharacterized protein</fullName>
    </submittedName>
</protein>
<dbReference type="EMBL" id="GEIB01002178">
    <property type="protein sequence ID" value="JAR86348.1"/>
    <property type="molecule type" value="Transcribed_RNA"/>
</dbReference>
<feature type="non-terminal residue" evidence="1">
    <location>
        <position position="1"/>
    </location>
</feature>
<accession>A0A147B6D4</accession>
<evidence type="ECO:0000313" key="1">
    <source>
        <dbReference type="EMBL" id="JAR86348.1"/>
    </source>
</evidence>
<name>A0A147B6D4_9ACAR</name>
<reference evidence="1" key="1">
    <citation type="submission" date="2016-03" db="EMBL/GenBank/DDBJ databases">
        <title>Gut transcriptome analysis on engorged females of Ornithodoros mimon (Acari: Argasidae) and phylogenetic inferences of soft ticks.</title>
        <authorList>
            <person name="Landulfo G.A."/>
            <person name="Giovanni D."/>
            <person name="Carvalho E."/>
            <person name="Junqueira-de-Azevedo I."/>
            <person name="Patane J."/>
            <person name="Mendoca R."/>
            <person name="Barros-Battesti D."/>
        </authorList>
    </citation>
    <scope>NUCLEOTIDE SEQUENCE</scope>
    <source>
        <strain evidence="1">Females</strain>
        <tissue evidence="1">Gut</tissue>
    </source>
</reference>
<sequence>PVQFSISNGTTTRTVKISKGKAGPLSEALKVGRGSIGLFNYVVELKGLRVEYQGSADNPQEEVPVVVEVTDGLVQVERIKIRDVDFMLKSATVKDVRFYVSKPAAGAAQTSSCQTPRAESRPRHWQCPWPCPRHCR</sequence>
<proteinExistence type="predicted"/>
<organism evidence="1">
    <name type="scientific">Alectorobius mimon</name>
    <dbReference type="NCBI Taxonomy" id="360319"/>
    <lineage>
        <taxon>Eukaryota</taxon>
        <taxon>Metazoa</taxon>
        <taxon>Ecdysozoa</taxon>
        <taxon>Arthropoda</taxon>
        <taxon>Chelicerata</taxon>
        <taxon>Arachnida</taxon>
        <taxon>Acari</taxon>
        <taxon>Parasitiformes</taxon>
        <taxon>Ixodida</taxon>
        <taxon>Ixodoidea</taxon>
        <taxon>Argasidae</taxon>
        <taxon>Ornithodorinae</taxon>
        <taxon>Alectorobius</taxon>
    </lineage>
</organism>
<dbReference type="AlphaFoldDB" id="A0A147B6D4"/>